<dbReference type="HAMAP" id="MF_00772">
    <property type="entry name" value="OGT"/>
    <property type="match status" value="1"/>
</dbReference>
<dbReference type="InterPro" id="IPR001497">
    <property type="entry name" value="MethylDNA_cys_MeTrfase_AS"/>
</dbReference>
<gene>
    <name evidence="11" type="ORF">H8B19_11790</name>
</gene>
<dbReference type="InterPro" id="IPR036217">
    <property type="entry name" value="MethylDNA_cys_MeTrfase_DNAb"/>
</dbReference>
<keyword evidence="3 8" id="KW-0489">Methyltransferase</keyword>
<dbReference type="Gene3D" id="3.30.160.70">
    <property type="entry name" value="Methylated DNA-protein cysteine methyltransferase domain"/>
    <property type="match status" value="1"/>
</dbReference>
<comment type="subcellular location">
    <subcellularLocation>
        <location evidence="8">Cytoplasm</location>
    </subcellularLocation>
</comment>
<keyword evidence="6 8" id="KW-0234">DNA repair</keyword>
<sequence>MNIDFLQTPIGKLEIKASETGVHSILFVDSQPEKVSPSNLTDEACRQLNEYFNGKRRTFDLPLAAKGTDFQQRVWQALSTIPFGDTVSYAYIANAIGKPAAARAVGAANGKNPLSIVVPCHRIIGANGNLTGYAGGLERKAYLLNLEQA</sequence>
<dbReference type="GO" id="GO:0005737">
    <property type="term" value="C:cytoplasm"/>
    <property type="evidence" value="ECO:0007669"/>
    <property type="project" value="UniProtKB-SubCell"/>
</dbReference>
<dbReference type="SUPFAM" id="SSF46767">
    <property type="entry name" value="Methylated DNA-protein cysteine methyltransferase, C-terminal domain"/>
    <property type="match status" value="1"/>
</dbReference>
<evidence type="ECO:0000313" key="11">
    <source>
        <dbReference type="EMBL" id="MBC3766560.1"/>
    </source>
</evidence>
<dbReference type="FunFam" id="1.10.10.10:FF:000337">
    <property type="entry name" value="Methylated-DNA--protein-cysteine methyltransferase"/>
    <property type="match status" value="1"/>
</dbReference>
<dbReference type="GO" id="GO:0032259">
    <property type="term" value="P:methylation"/>
    <property type="evidence" value="ECO:0007669"/>
    <property type="project" value="UniProtKB-KW"/>
</dbReference>
<dbReference type="PROSITE" id="PS00374">
    <property type="entry name" value="MGMT"/>
    <property type="match status" value="1"/>
</dbReference>
<organism evidence="11 12">
    <name type="scientific">Neptunicella marina</name>
    <dbReference type="NCBI Taxonomy" id="2125989"/>
    <lineage>
        <taxon>Bacteria</taxon>
        <taxon>Pseudomonadati</taxon>
        <taxon>Pseudomonadota</taxon>
        <taxon>Gammaproteobacteria</taxon>
        <taxon>Alteromonadales</taxon>
        <taxon>Alteromonadaceae</taxon>
        <taxon>Neptunicella</taxon>
    </lineage>
</organism>
<evidence type="ECO:0000256" key="1">
    <source>
        <dbReference type="ARBA" id="ARBA00001286"/>
    </source>
</evidence>
<evidence type="ECO:0000256" key="5">
    <source>
        <dbReference type="ARBA" id="ARBA00022763"/>
    </source>
</evidence>
<comment type="catalytic activity">
    <reaction evidence="1 8">
        <text>a 4-O-methyl-thymidine in DNA + L-cysteinyl-[protein] = a thymidine in DNA + S-methyl-L-cysteinyl-[protein]</text>
        <dbReference type="Rhea" id="RHEA:53428"/>
        <dbReference type="Rhea" id="RHEA-COMP:10131"/>
        <dbReference type="Rhea" id="RHEA-COMP:10132"/>
        <dbReference type="Rhea" id="RHEA-COMP:13555"/>
        <dbReference type="Rhea" id="RHEA-COMP:13556"/>
        <dbReference type="ChEBI" id="CHEBI:29950"/>
        <dbReference type="ChEBI" id="CHEBI:82612"/>
        <dbReference type="ChEBI" id="CHEBI:137386"/>
        <dbReference type="ChEBI" id="CHEBI:137387"/>
        <dbReference type="EC" id="2.1.1.63"/>
    </reaction>
</comment>
<dbReference type="InterPro" id="IPR014048">
    <property type="entry name" value="MethylDNA_cys_MeTrfase_DNA-bd"/>
</dbReference>
<dbReference type="InterPro" id="IPR036631">
    <property type="entry name" value="MGMT_N_sf"/>
</dbReference>
<feature type="active site" description="Nucleophile; methyl group acceptor" evidence="8">
    <location>
        <position position="120"/>
    </location>
</feature>
<dbReference type="GO" id="GO:0003908">
    <property type="term" value="F:methylated-DNA-[protein]-cysteine S-methyltransferase activity"/>
    <property type="evidence" value="ECO:0007669"/>
    <property type="project" value="UniProtKB-UniRule"/>
</dbReference>
<evidence type="ECO:0000259" key="10">
    <source>
        <dbReference type="Pfam" id="PF02870"/>
    </source>
</evidence>
<dbReference type="RefSeq" id="WP_186507088.1">
    <property type="nucleotide sequence ID" value="NZ_JACNEP010000008.1"/>
</dbReference>
<evidence type="ECO:0000313" key="12">
    <source>
        <dbReference type="Proteomes" id="UP000601768"/>
    </source>
</evidence>
<evidence type="ECO:0000256" key="7">
    <source>
        <dbReference type="ARBA" id="ARBA00049348"/>
    </source>
</evidence>
<dbReference type="Proteomes" id="UP000601768">
    <property type="component" value="Unassembled WGS sequence"/>
</dbReference>
<reference evidence="11" key="2">
    <citation type="submission" date="2020-08" db="EMBL/GenBank/DDBJ databases">
        <authorList>
            <person name="Lai Q."/>
        </authorList>
    </citation>
    <scope>NUCLEOTIDE SEQUENCE</scope>
    <source>
        <strain evidence="11">S27-2</strain>
    </source>
</reference>
<dbReference type="Pfam" id="PF01035">
    <property type="entry name" value="DNA_binding_1"/>
    <property type="match status" value="1"/>
</dbReference>
<comment type="similarity">
    <text evidence="8">Belongs to the MGMT family.</text>
</comment>
<dbReference type="SUPFAM" id="SSF53155">
    <property type="entry name" value="Methylated DNA-protein cysteine methyltransferase domain"/>
    <property type="match status" value="1"/>
</dbReference>
<feature type="domain" description="Methylated-DNA-[protein]-cysteine S-methyltransferase DNA binding" evidence="9">
    <location>
        <begin position="69"/>
        <end position="148"/>
    </location>
</feature>
<dbReference type="InterPro" id="IPR008332">
    <property type="entry name" value="MethylG_MeTrfase_N"/>
</dbReference>
<dbReference type="PANTHER" id="PTHR10815:SF5">
    <property type="entry name" value="METHYLATED-DNA--PROTEIN-CYSTEINE METHYLTRANSFERASE"/>
    <property type="match status" value="1"/>
</dbReference>
<dbReference type="GO" id="GO:0006307">
    <property type="term" value="P:DNA alkylation repair"/>
    <property type="evidence" value="ECO:0007669"/>
    <property type="project" value="UniProtKB-UniRule"/>
</dbReference>
<name>A0A8J6IVF6_9ALTE</name>
<proteinExistence type="inferred from homology"/>
<evidence type="ECO:0000256" key="6">
    <source>
        <dbReference type="ARBA" id="ARBA00023204"/>
    </source>
</evidence>
<dbReference type="InterPro" id="IPR023546">
    <property type="entry name" value="MGMT"/>
</dbReference>
<comment type="miscellaneous">
    <text evidence="8">This enzyme catalyzes only one turnover and therefore is not strictly catalytic. According to one definition, an enzyme is a biocatalyst that acts repeatedly and over many reaction cycles.</text>
</comment>
<evidence type="ECO:0000256" key="8">
    <source>
        <dbReference type="HAMAP-Rule" id="MF_00772"/>
    </source>
</evidence>
<dbReference type="EMBL" id="JACNEP010000008">
    <property type="protein sequence ID" value="MBC3766560.1"/>
    <property type="molecule type" value="Genomic_DNA"/>
</dbReference>
<evidence type="ECO:0000256" key="3">
    <source>
        <dbReference type="ARBA" id="ARBA00022603"/>
    </source>
</evidence>
<dbReference type="CDD" id="cd06445">
    <property type="entry name" value="ATase"/>
    <property type="match status" value="1"/>
</dbReference>
<dbReference type="EC" id="2.1.1.63" evidence="8"/>
<evidence type="ECO:0000256" key="4">
    <source>
        <dbReference type="ARBA" id="ARBA00022679"/>
    </source>
</evidence>
<evidence type="ECO:0000256" key="2">
    <source>
        <dbReference type="ARBA" id="ARBA00022490"/>
    </source>
</evidence>
<protein>
    <recommendedName>
        <fullName evidence="8">Methylated-DNA--protein-cysteine methyltransferase</fullName>
        <ecNumber evidence="8">2.1.1.63</ecNumber>
    </recommendedName>
    <alternativeName>
        <fullName evidence="8">6-O-methylguanine-DNA methyltransferase</fullName>
        <shortName evidence="8">MGMT</shortName>
    </alternativeName>
    <alternativeName>
        <fullName evidence="8">O-6-methylguanine-DNA-alkyltransferase</fullName>
    </alternativeName>
</protein>
<keyword evidence="2 8" id="KW-0963">Cytoplasm</keyword>
<reference evidence="11" key="1">
    <citation type="journal article" date="2018" name="Int. J. Syst. Evol. Microbiol.">
        <title>Neptunicella marina gen. nov., sp. nov., isolated from surface seawater.</title>
        <authorList>
            <person name="Liu X."/>
            <person name="Lai Q."/>
            <person name="Du Y."/>
            <person name="Zhang X."/>
            <person name="Liu Z."/>
            <person name="Sun F."/>
            <person name="Shao Z."/>
        </authorList>
    </citation>
    <scope>NUCLEOTIDE SEQUENCE</scope>
    <source>
        <strain evidence="11">S27-2</strain>
    </source>
</reference>
<keyword evidence="5 8" id="KW-0227">DNA damage</keyword>
<evidence type="ECO:0000259" key="9">
    <source>
        <dbReference type="Pfam" id="PF01035"/>
    </source>
</evidence>
<dbReference type="Gene3D" id="1.10.10.10">
    <property type="entry name" value="Winged helix-like DNA-binding domain superfamily/Winged helix DNA-binding domain"/>
    <property type="match status" value="1"/>
</dbReference>
<dbReference type="Pfam" id="PF02870">
    <property type="entry name" value="Methyltransf_1N"/>
    <property type="match status" value="1"/>
</dbReference>
<dbReference type="FunFam" id="3.30.160.70:FF:000001">
    <property type="entry name" value="Methylated-DNA--protein-cysteine methyltransferase"/>
    <property type="match status" value="1"/>
</dbReference>
<dbReference type="PANTHER" id="PTHR10815">
    <property type="entry name" value="METHYLATED-DNA--PROTEIN-CYSTEINE METHYLTRANSFERASE"/>
    <property type="match status" value="1"/>
</dbReference>
<comment type="function">
    <text evidence="8">Involved in the cellular defense against the biological effects of O6-methylguanine (O6-MeG) and O4-methylthymine (O4-MeT) in DNA. Repairs the methylated nucleobase in DNA by stoichiometrically transferring the methyl group to a cysteine residue in the enzyme. This is a suicide reaction: the enzyme is irreversibly inactivated.</text>
</comment>
<comment type="catalytic activity">
    <reaction evidence="7 8">
        <text>a 6-O-methyl-2'-deoxyguanosine in DNA + L-cysteinyl-[protein] = S-methyl-L-cysteinyl-[protein] + a 2'-deoxyguanosine in DNA</text>
        <dbReference type="Rhea" id="RHEA:24000"/>
        <dbReference type="Rhea" id="RHEA-COMP:10131"/>
        <dbReference type="Rhea" id="RHEA-COMP:10132"/>
        <dbReference type="Rhea" id="RHEA-COMP:11367"/>
        <dbReference type="Rhea" id="RHEA-COMP:11368"/>
        <dbReference type="ChEBI" id="CHEBI:29950"/>
        <dbReference type="ChEBI" id="CHEBI:82612"/>
        <dbReference type="ChEBI" id="CHEBI:85445"/>
        <dbReference type="ChEBI" id="CHEBI:85448"/>
        <dbReference type="EC" id="2.1.1.63"/>
    </reaction>
</comment>
<comment type="caution">
    <text evidence="11">The sequence shown here is derived from an EMBL/GenBank/DDBJ whole genome shotgun (WGS) entry which is preliminary data.</text>
</comment>
<dbReference type="InterPro" id="IPR036388">
    <property type="entry name" value="WH-like_DNA-bd_sf"/>
</dbReference>
<feature type="domain" description="Methylguanine DNA methyltransferase ribonuclease-like" evidence="10">
    <location>
        <begin position="5"/>
        <end position="64"/>
    </location>
</feature>
<keyword evidence="12" id="KW-1185">Reference proteome</keyword>
<dbReference type="NCBIfam" id="TIGR00589">
    <property type="entry name" value="ogt"/>
    <property type="match status" value="1"/>
</dbReference>
<accession>A0A8J6IVF6</accession>
<keyword evidence="4 8" id="KW-0808">Transferase</keyword>
<dbReference type="AlphaFoldDB" id="A0A8J6IVF6"/>